<gene>
    <name evidence="5" type="ORF">Q0590_19370</name>
</gene>
<evidence type="ECO:0000256" key="1">
    <source>
        <dbReference type="ARBA" id="ARBA00022603"/>
    </source>
</evidence>
<dbReference type="PANTHER" id="PTHR43042">
    <property type="entry name" value="SAM-DEPENDENT METHYLTRANSFERASE"/>
    <property type="match status" value="1"/>
</dbReference>
<dbReference type="Gene3D" id="2.60.40.1180">
    <property type="entry name" value="Golgi alpha-mannosidase II"/>
    <property type="match status" value="1"/>
</dbReference>
<dbReference type="CDD" id="cd02440">
    <property type="entry name" value="AdoMet_MTases"/>
    <property type="match status" value="1"/>
</dbReference>
<dbReference type="PANTHER" id="PTHR43042:SF2">
    <property type="entry name" value="SAM-DEPENDENT METHYLTRANSFERASE"/>
    <property type="match status" value="1"/>
</dbReference>
<dbReference type="InterPro" id="IPR013780">
    <property type="entry name" value="Glyco_hydro_b"/>
</dbReference>
<evidence type="ECO:0000256" key="3">
    <source>
        <dbReference type="ARBA" id="ARBA00022691"/>
    </source>
</evidence>
<evidence type="ECO:0000313" key="6">
    <source>
        <dbReference type="Proteomes" id="UP001168528"/>
    </source>
</evidence>
<evidence type="ECO:0000256" key="2">
    <source>
        <dbReference type="ARBA" id="ARBA00022679"/>
    </source>
</evidence>
<dbReference type="Pfam" id="PF10672">
    <property type="entry name" value="Methyltrans_SAM"/>
    <property type="match status" value="1"/>
</dbReference>
<sequence>MQLLSPQHWKAYRLIDSGNFEKLEKFGDFTLSRPEPQAVWDKSLPQNEWEKMASAFFRKEKNNPEKGQWELKKGMPERWFMDYKHTQLNLTFKLALSSFKHVGIFPEQATNWDFIYEKTKQFAQPQPRVLNLFAYTGGASLAAKSAGADVVHVDSVKQVVSWSRENMEASKLDNIRWVVEDALKYVKREVKRGSIYQGLILDPPAYGRGPDGEKWVLEENINELLKLCSQLLDKKNYFFIINLYSLGFSALIVDNLINGIFGKVANPEWGELYLEDQFHKKLPLGVFYRFSSH</sequence>
<dbReference type="Proteomes" id="UP001168528">
    <property type="component" value="Unassembled WGS sequence"/>
</dbReference>
<dbReference type="EC" id="2.1.1.-" evidence="5"/>
<keyword evidence="6" id="KW-1185">Reference proteome</keyword>
<comment type="caution">
    <text evidence="5">The sequence shown here is derived from an EMBL/GenBank/DDBJ whole genome shotgun (WGS) entry which is preliminary data.</text>
</comment>
<proteinExistence type="predicted"/>
<dbReference type="Gene3D" id="3.40.50.150">
    <property type="entry name" value="Vaccinia Virus protein VP39"/>
    <property type="match status" value="1"/>
</dbReference>
<evidence type="ECO:0000313" key="5">
    <source>
        <dbReference type="EMBL" id="MDO1448445.1"/>
    </source>
</evidence>
<dbReference type="EMBL" id="JAUKPO010000012">
    <property type="protein sequence ID" value="MDO1448445.1"/>
    <property type="molecule type" value="Genomic_DNA"/>
</dbReference>
<dbReference type="RefSeq" id="WP_302039249.1">
    <property type="nucleotide sequence ID" value="NZ_JAUKPO010000012.1"/>
</dbReference>
<reference evidence="5" key="1">
    <citation type="submission" date="2023-07" db="EMBL/GenBank/DDBJ databases">
        <title>The genome sequence of Rhodocytophaga aerolata KACC 12507.</title>
        <authorList>
            <person name="Zhang X."/>
        </authorList>
    </citation>
    <scope>NUCLEOTIDE SEQUENCE</scope>
    <source>
        <strain evidence="5">KACC 12507</strain>
    </source>
</reference>
<feature type="domain" description="S-adenosylmethionine-dependent methyltransferase" evidence="4">
    <location>
        <begin position="89"/>
        <end position="232"/>
    </location>
</feature>
<name>A0ABT8R8L7_9BACT</name>
<protein>
    <submittedName>
        <fullName evidence="5">Class I SAM-dependent methyltransferase</fullName>
        <ecNumber evidence="5">2.1.1.-</ecNumber>
    </submittedName>
</protein>
<keyword evidence="3" id="KW-0949">S-adenosyl-L-methionine</keyword>
<keyword evidence="1 5" id="KW-0489">Methyltransferase</keyword>
<evidence type="ECO:0000259" key="4">
    <source>
        <dbReference type="Pfam" id="PF10672"/>
    </source>
</evidence>
<dbReference type="GO" id="GO:0032259">
    <property type="term" value="P:methylation"/>
    <property type="evidence" value="ECO:0007669"/>
    <property type="project" value="UniProtKB-KW"/>
</dbReference>
<keyword evidence="2 5" id="KW-0808">Transferase</keyword>
<dbReference type="InterPro" id="IPR019614">
    <property type="entry name" value="SAM-dep_methyl-trfase"/>
</dbReference>
<accession>A0ABT8R8L7</accession>
<dbReference type="InterPro" id="IPR029063">
    <property type="entry name" value="SAM-dependent_MTases_sf"/>
</dbReference>
<dbReference type="SUPFAM" id="SSF53335">
    <property type="entry name" value="S-adenosyl-L-methionine-dependent methyltransferases"/>
    <property type="match status" value="1"/>
</dbReference>
<organism evidence="5 6">
    <name type="scientific">Rhodocytophaga aerolata</name>
    <dbReference type="NCBI Taxonomy" id="455078"/>
    <lineage>
        <taxon>Bacteria</taxon>
        <taxon>Pseudomonadati</taxon>
        <taxon>Bacteroidota</taxon>
        <taxon>Cytophagia</taxon>
        <taxon>Cytophagales</taxon>
        <taxon>Rhodocytophagaceae</taxon>
        <taxon>Rhodocytophaga</taxon>
    </lineage>
</organism>
<dbReference type="GO" id="GO:0008168">
    <property type="term" value="F:methyltransferase activity"/>
    <property type="evidence" value="ECO:0007669"/>
    <property type="project" value="UniProtKB-KW"/>
</dbReference>